<evidence type="ECO:0000256" key="4">
    <source>
        <dbReference type="ARBA" id="ARBA00022989"/>
    </source>
</evidence>
<feature type="transmembrane region" description="Helical" evidence="6">
    <location>
        <begin position="426"/>
        <end position="448"/>
    </location>
</feature>
<dbReference type="RefSeq" id="WP_086334738.1">
    <property type="nucleotide sequence ID" value="NZ_NGMS01000001.1"/>
</dbReference>
<feature type="domain" description="ABC3 transporter permease C-terminal" evidence="7">
    <location>
        <begin position="59"/>
        <end position="166"/>
    </location>
</feature>
<organism evidence="8 9">
    <name type="scientific">Enterococcus mundtii</name>
    <dbReference type="NCBI Taxonomy" id="53346"/>
    <lineage>
        <taxon>Bacteria</taxon>
        <taxon>Bacillati</taxon>
        <taxon>Bacillota</taxon>
        <taxon>Bacilli</taxon>
        <taxon>Lactobacillales</taxon>
        <taxon>Enterococcaceae</taxon>
        <taxon>Enterococcus</taxon>
    </lineage>
</organism>
<evidence type="ECO:0000313" key="9">
    <source>
        <dbReference type="Proteomes" id="UP000195024"/>
    </source>
</evidence>
<dbReference type="Proteomes" id="UP000195024">
    <property type="component" value="Unassembled WGS sequence"/>
</dbReference>
<evidence type="ECO:0000259" key="7">
    <source>
        <dbReference type="Pfam" id="PF02687"/>
    </source>
</evidence>
<proteinExistence type="predicted"/>
<comment type="subcellular location">
    <subcellularLocation>
        <location evidence="1">Cell membrane</location>
        <topology evidence="1">Multi-pass membrane protein</topology>
    </subcellularLocation>
</comment>
<sequence length="458" mass="51830">MFKLIIKQFLQHWNIWLSILPIFIVSGLIFSTAFVILNALSRADLNSSVDYGVFMQLPIVIGIVVLFLLTTNAMKQCIDFFDETNDILLLLGASPAQISLVMTGQMLLIGMIGAFFGSCFSLKSSQLFLSTLPSSAAKESLVHIPLQFSWNIIFAVIMIQLAIILYTCMRYCLKNYKKRKGSLSSHRASNKTKNSGKFLGIIALLISVGATLYLYFKNIPDPTLIKEYTQSMSNSMNLLLLLWLSILMTMNFLIRPIFRGIVHIIVGLPKMTKNPMVRTAFYNMQYNIEELIKLIRPVSIITLLVGNFIALFLNTKLLIDGTNDNSYISDLVINLIFVFGAPILISLANVFVSIFLFRIKTKVESKEYFYTGCTPNWVFKMRIIEISIVSLISIIVTFIGIIMFAIPLLRVTYLGGGNIFKANWSINILLSLGNFVVFGLCFISIYWFERHTSKKYVE</sequence>
<evidence type="ECO:0000256" key="6">
    <source>
        <dbReference type="SAM" id="Phobius"/>
    </source>
</evidence>
<feature type="transmembrane region" description="Helical" evidence="6">
    <location>
        <begin position="12"/>
        <end position="39"/>
    </location>
</feature>
<dbReference type="EMBL" id="NGMS01000001">
    <property type="protein sequence ID" value="OTP27424.1"/>
    <property type="molecule type" value="Genomic_DNA"/>
</dbReference>
<dbReference type="InterPro" id="IPR003838">
    <property type="entry name" value="ABC3_permease_C"/>
</dbReference>
<keyword evidence="5 6" id="KW-0472">Membrane</keyword>
<dbReference type="GO" id="GO:0005886">
    <property type="term" value="C:plasma membrane"/>
    <property type="evidence" value="ECO:0007669"/>
    <property type="project" value="UniProtKB-SubCell"/>
</dbReference>
<comment type="caution">
    <text evidence="8">The sequence shown here is derived from an EMBL/GenBank/DDBJ whole genome shotgun (WGS) entry which is preliminary data.</text>
</comment>
<dbReference type="AlphaFoldDB" id="A0A242KZP9"/>
<protein>
    <recommendedName>
        <fullName evidence="7">ABC3 transporter permease C-terminal domain-containing protein</fullName>
    </recommendedName>
</protein>
<feature type="transmembrane region" description="Helical" evidence="6">
    <location>
        <begin position="148"/>
        <end position="173"/>
    </location>
</feature>
<reference evidence="8 9" key="1">
    <citation type="submission" date="2017-05" db="EMBL/GenBank/DDBJ databases">
        <title>The Genome Sequence of Enterococcus mundtii 6B1_DIV0119.</title>
        <authorList>
            <consortium name="The Broad Institute Genomics Platform"/>
            <consortium name="The Broad Institute Genomic Center for Infectious Diseases"/>
            <person name="Earl A."/>
            <person name="Manson A."/>
            <person name="Schwartman J."/>
            <person name="Gilmore M."/>
            <person name="Abouelleil A."/>
            <person name="Cao P."/>
            <person name="Chapman S."/>
            <person name="Cusick C."/>
            <person name="Shea T."/>
            <person name="Young S."/>
            <person name="Neafsey D."/>
            <person name="Nusbaum C."/>
            <person name="Birren B."/>
        </authorList>
    </citation>
    <scope>NUCLEOTIDE SEQUENCE [LARGE SCALE GENOMIC DNA]</scope>
    <source>
        <strain evidence="8 9">6B1_DIV0119</strain>
    </source>
</reference>
<feature type="transmembrane region" description="Helical" evidence="6">
    <location>
        <begin position="236"/>
        <end position="254"/>
    </location>
</feature>
<name>A0A242KZP9_ENTMU</name>
<feature type="transmembrane region" description="Helical" evidence="6">
    <location>
        <begin position="333"/>
        <end position="357"/>
    </location>
</feature>
<feature type="transmembrane region" description="Helical" evidence="6">
    <location>
        <begin position="194"/>
        <end position="216"/>
    </location>
</feature>
<feature type="transmembrane region" description="Helical" evidence="6">
    <location>
        <begin position="386"/>
        <end position="406"/>
    </location>
</feature>
<evidence type="ECO:0000256" key="5">
    <source>
        <dbReference type="ARBA" id="ARBA00023136"/>
    </source>
</evidence>
<feature type="transmembrane region" description="Helical" evidence="6">
    <location>
        <begin position="294"/>
        <end position="313"/>
    </location>
</feature>
<gene>
    <name evidence="8" type="ORF">A5802_001159</name>
</gene>
<evidence type="ECO:0000256" key="2">
    <source>
        <dbReference type="ARBA" id="ARBA00022475"/>
    </source>
</evidence>
<accession>A0A242KZP9</accession>
<keyword evidence="2" id="KW-1003">Cell membrane</keyword>
<feature type="transmembrane region" description="Helical" evidence="6">
    <location>
        <begin position="51"/>
        <end position="69"/>
    </location>
</feature>
<evidence type="ECO:0000256" key="1">
    <source>
        <dbReference type="ARBA" id="ARBA00004651"/>
    </source>
</evidence>
<evidence type="ECO:0000313" key="8">
    <source>
        <dbReference type="EMBL" id="OTP27424.1"/>
    </source>
</evidence>
<evidence type="ECO:0000256" key="3">
    <source>
        <dbReference type="ARBA" id="ARBA00022692"/>
    </source>
</evidence>
<keyword evidence="3 6" id="KW-0812">Transmembrane</keyword>
<dbReference type="Pfam" id="PF02687">
    <property type="entry name" value="FtsX"/>
    <property type="match status" value="1"/>
</dbReference>
<keyword evidence="4 6" id="KW-1133">Transmembrane helix</keyword>